<keyword evidence="17" id="KW-1208">Phospholipid metabolism</keyword>
<evidence type="ECO:0000256" key="9">
    <source>
        <dbReference type="ARBA" id="ARBA00022679"/>
    </source>
</evidence>
<comment type="caution">
    <text evidence="19">The sequence shown here is derived from an EMBL/GenBank/DDBJ whole genome shotgun (WGS) entry which is preliminary data.</text>
</comment>
<comment type="cofactor">
    <cofactor evidence="1">
        <name>Mg(2+)</name>
        <dbReference type="ChEBI" id="CHEBI:18420"/>
    </cofactor>
</comment>
<accession>A0A1Y2B6R6</accession>
<keyword evidence="13" id="KW-0443">Lipid metabolism</keyword>
<dbReference type="InterPro" id="IPR015222">
    <property type="entry name" value="Tam41"/>
</dbReference>
<dbReference type="Proteomes" id="UP000193986">
    <property type="component" value="Unassembled WGS sequence"/>
</dbReference>
<evidence type="ECO:0000256" key="3">
    <source>
        <dbReference type="ARBA" id="ARBA00005119"/>
    </source>
</evidence>
<proteinExistence type="inferred from homology"/>
<keyword evidence="11" id="KW-0999">Mitochondrion inner membrane</keyword>
<evidence type="ECO:0000256" key="1">
    <source>
        <dbReference type="ARBA" id="ARBA00001946"/>
    </source>
</evidence>
<evidence type="ECO:0000256" key="16">
    <source>
        <dbReference type="ARBA" id="ARBA00023209"/>
    </source>
</evidence>
<evidence type="ECO:0000313" key="20">
    <source>
        <dbReference type="Proteomes" id="UP000193986"/>
    </source>
</evidence>
<dbReference type="Pfam" id="PF09139">
    <property type="entry name" value="Tam41_Mmp37"/>
    <property type="match status" value="1"/>
</dbReference>
<dbReference type="GO" id="GO:0005743">
    <property type="term" value="C:mitochondrial inner membrane"/>
    <property type="evidence" value="ECO:0007669"/>
    <property type="project" value="UniProtKB-SubCell"/>
</dbReference>
<evidence type="ECO:0000256" key="12">
    <source>
        <dbReference type="ARBA" id="ARBA00022842"/>
    </source>
</evidence>
<dbReference type="EMBL" id="MCFC01000020">
    <property type="protein sequence ID" value="ORY30376.1"/>
    <property type="molecule type" value="Genomic_DNA"/>
</dbReference>
<evidence type="ECO:0000256" key="6">
    <source>
        <dbReference type="ARBA" id="ARBA00012487"/>
    </source>
</evidence>
<dbReference type="PIRSF" id="PIRSF028840">
    <property type="entry name" value="Mmp37"/>
    <property type="match status" value="1"/>
</dbReference>
<comment type="pathway">
    <text evidence="4">Lipid metabolism.</text>
</comment>
<keyword evidence="10" id="KW-0548">Nucleotidyltransferase</keyword>
<dbReference type="InParanoid" id="A0A1Y2B6R6"/>
<evidence type="ECO:0000256" key="11">
    <source>
        <dbReference type="ARBA" id="ARBA00022792"/>
    </source>
</evidence>
<dbReference type="FunCoup" id="A0A1Y2B6R6">
    <property type="interactions" value="403"/>
</dbReference>
<evidence type="ECO:0000256" key="15">
    <source>
        <dbReference type="ARBA" id="ARBA00023136"/>
    </source>
</evidence>
<sequence>MSRQPLCQACLRAAKHNDGLLSFNHLSLRLVVPSSRAYSTASRPIRRKDTRERELWTTCTRWQSTSTRRLTPIPAQEKAYARLRPIIDALPGSVDWAVAYGSGVIHQANASPDQPAPMTDFLLSTPSPSQFHTANLRQNPSHYPLYARFLGGRGVAWLQDSLGAGVWYVTMVHINGLEVKYGVISSDRLKKDLEEWETLYVAGRLQKPVLPLLTPPELVSSIHKNLISTVSLSLLLLPPGPFSELLLWETIAGISYSGDPRMSVPGAENPEKVKNIVRGEGSLEGFRRLYQDVMIEFKERGLAWAEDGDKSETTSDWDWRGRGRGERLLKQPESPSHTAHLLSLLPSHLQRNLLKHFRPTIAGSMVDRDVRAARKEAKAKAQDQEQEQDKIEIWDKVAREERLREMVLNEVRQIIRRPALTQSIKGILTAGLVKGVKYAWAKFGKWLAGRRKR</sequence>
<evidence type="ECO:0000256" key="4">
    <source>
        <dbReference type="ARBA" id="ARBA00005189"/>
    </source>
</evidence>
<evidence type="ECO:0000256" key="14">
    <source>
        <dbReference type="ARBA" id="ARBA00023128"/>
    </source>
</evidence>
<comment type="pathway">
    <text evidence="3">Phospholipid metabolism; CDP-diacylglycerol biosynthesis; CDP-diacylglycerol from sn-glycerol 3-phosphate: step 3/3.</text>
</comment>
<evidence type="ECO:0000256" key="8">
    <source>
        <dbReference type="ARBA" id="ARBA00022516"/>
    </source>
</evidence>
<dbReference type="GO" id="GO:0016024">
    <property type="term" value="P:CDP-diacylglycerol biosynthetic process"/>
    <property type="evidence" value="ECO:0007669"/>
    <property type="project" value="UniProtKB-UniPathway"/>
</dbReference>
<dbReference type="STRING" id="71784.A0A1Y2B6R6"/>
<evidence type="ECO:0000256" key="17">
    <source>
        <dbReference type="ARBA" id="ARBA00023264"/>
    </source>
</evidence>
<gene>
    <name evidence="19" type="ORF">BCR39DRAFT_558655</name>
</gene>
<keyword evidence="15" id="KW-0472">Membrane</keyword>
<keyword evidence="20" id="KW-1185">Reference proteome</keyword>
<evidence type="ECO:0000256" key="5">
    <source>
        <dbReference type="ARBA" id="ARBA00005458"/>
    </source>
</evidence>
<dbReference type="AlphaFoldDB" id="A0A1Y2B6R6"/>
<evidence type="ECO:0000256" key="13">
    <source>
        <dbReference type="ARBA" id="ARBA00023098"/>
    </source>
</evidence>
<dbReference type="UniPathway" id="UPA00557">
    <property type="reaction ID" value="UER00614"/>
</dbReference>
<reference evidence="19 20" key="1">
    <citation type="submission" date="2016-07" db="EMBL/GenBank/DDBJ databases">
        <title>Pervasive Adenine N6-methylation of Active Genes in Fungi.</title>
        <authorList>
            <consortium name="DOE Joint Genome Institute"/>
            <person name="Mondo S.J."/>
            <person name="Dannebaum R.O."/>
            <person name="Kuo R.C."/>
            <person name="Labutti K."/>
            <person name="Haridas S."/>
            <person name="Kuo A."/>
            <person name="Salamov A."/>
            <person name="Ahrendt S.R."/>
            <person name="Lipzen A."/>
            <person name="Sullivan W."/>
            <person name="Andreopoulos W.B."/>
            <person name="Clum A."/>
            <person name="Lindquist E."/>
            <person name="Daum C."/>
            <person name="Ramamoorthy G.K."/>
            <person name="Gryganskyi A."/>
            <person name="Culley D."/>
            <person name="Magnuson J.K."/>
            <person name="James T.Y."/>
            <person name="O'Malley M.A."/>
            <person name="Stajich J.E."/>
            <person name="Spatafora J.W."/>
            <person name="Visel A."/>
            <person name="Grigoriev I.V."/>
        </authorList>
    </citation>
    <scope>NUCLEOTIDE SEQUENCE [LARGE SCALE GENOMIC DNA]</scope>
    <source>
        <strain evidence="19 20">68-887.2</strain>
    </source>
</reference>
<keyword evidence="8" id="KW-0444">Lipid biosynthesis</keyword>
<keyword evidence="12" id="KW-0460">Magnesium</keyword>
<comment type="subcellular location">
    <subcellularLocation>
        <location evidence="2">Mitochondrion inner membrane</location>
        <topology evidence="2">Peripheral membrane protein</topology>
        <orientation evidence="2">Matrix side</orientation>
    </subcellularLocation>
</comment>
<keyword evidence="16" id="KW-0594">Phospholipid biosynthesis</keyword>
<evidence type="ECO:0000256" key="10">
    <source>
        <dbReference type="ARBA" id="ARBA00022695"/>
    </source>
</evidence>
<dbReference type="EC" id="2.7.7.41" evidence="6"/>
<evidence type="ECO:0000256" key="2">
    <source>
        <dbReference type="ARBA" id="ARBA00004443"/>
    </source>
</evidence>
<dbReference type="OrthoDB" id="341477at2759"/>
<comment type="similarity">
    <text evidence="5">Belongs to the TAM41 family.</text>
</comment>
<evidence type="ECO:0000313" key="19">
    <source>
        <dbReference type="EMBL" id="ORY30376.1"/>
    </source>
</evidence>
<evidence type="ECO:0000256" key="7">
    <source>
        <dbReference type="ARBA" id="ARBA00018337"/>
    </source>
</evidence>
<protein>
    <recommendedName>
        <fullName evidence="7">Phosphatidate cytidylyltransferase, mitochondrial</fullName>
        <ecNumber evidence="6">2.7.7.41</ecNumber>
    </recommendedName>
    <alternativeName>
        <fullName evidence="18">CDP-diacylglycerol synthase</fullName>
    </alternativeName>
</protein>
<dbReference type="PANTHER" id="PTHR13619">
    <property type="entry name" value="PHOSPHATIDATE CYTIDYLYLTRANSFERASE, MITOCHONDRIAL"/>
    <property type="match status" value="1"/>
</dbReference>
<organism evidence="19 20">
    <name type="scientific">Naematelia encephala</name>
    <dbReference type="NCBI Taxonomy" id="71784"/>
    <lineage>
        <taxon>Eukaryota</taxon>
        <taxon>Fungi</taxon>
        <taxon>Dikarya</taxon>
        <taxon>Basidiomycota</taxon>
        <taxon>Agaricomycotina</taxon>
        <taxon>Tremellomycetes</taxon>
        <taxon>Tremellales</taxon>
        <taxon>Naemateliaceae</taxon>
        <taxon>Naematelia</taxon>
    </lineage>
</organism>
<dbReference type="PANTHER" id="PTHR13619:SF0">
    <property type="entry name" value="PHOSPHATIDATE CYTIDYLYLTRANSFERASE, MITOCHONDRIAL"/>
    <property type="match status" value="1"/>
</dbReference>
<keyword evidence="9" id="KW-0808">Transferase</keyword>
<evidence type="ECO:0000256" key="18">
    <source>
        <dbReference type="ARBA" id="ARBA00029893"/>
    </source>
</evidence>
<dbReference type="GO" id="GO:0004605">
    <property type="term" value="F:phosphatidate cytidylyltransferase activity"/>
    <property type="evidence" value="ECO:0007669"/>
    <property type="project" value="UniProtKB-EC"/>
</dbReference>
<name>A0A1Y2B6R6_9TREE</name>
<dbReference type="GO" id="GO:0032049">
    <property type="term" value="P:cardiolipin biosynthetic process"/>
    <property type="evidence" value="ECO:0007669"/>
    <property type="project" value="InterPro"/>
</dbReference>
<keyword evidence="14" id="KW-0496">Mitochondrion</keyword>